<gene>
    <name evidence="1" type="ORF">BXY53_1877</name>
</gene>
<dbReference type="AlphaFoldDB" id="A0A397QBA6"/>
<evidence type="ECO:0000313" key="1">
    <source>
        <dbReference type="EMBL" id="RIA56767.1"/>
    </source>
</evidence>
<dbReference type="InterPro" id="IPR006450">
    <property type="entry name" value="Phage_HK97_gp6-like"/>
</dbReference>
<dbReference type="EMBL" id="QXDF01000001">
    <property type="protein sequence ID" value="RIA56767.1"/>
    <property type="molecule type" value="Genomic_DNA"/>
</dbReference>
<name>A0A397QBA6_9HYPH</name>
<dbReference type="Proteomes" id="UP000266273">
    <property type="component" value="Unassembled WGS sequence"/>
</dbReference>
<dbReference type="Gene3D" id="1.10.3230.30">
    <property type="entry name" value="Phage gp6-like head-tail connector protein"/>
    <property type="match status" value="1"/>
</dbReference>
<accession>A0A397QBA6</accession>
<dbReference type="NCBIfam" id="TIGR01560">
    <property type="entry name" value="put_DNA_pack"/>
    <property type="match status" value="1"/>
</dbReference>
<dbReference type="RefSeq" id="WP_119061532.1">
    <property type="nucleotide sequence ID" value="NZ_QXDF01000001.1"/>
</dbReference>
<dbReference type="InterPro" id="IPR011738">
    <property type="entry name" value="Phage_CHP"/>
</dbReference>
<reference evidence="1 2" key="1">
    <citation type="submission" date="2018-08" db="EMBL/GenBank/DDBJ databases">
        <title>Genomic Encyclopedia of Archaeal and Bacterial Type Strains, Phase II (KMG-II): from individual species to whole genera.</title>
        <authorList>
            <person name="Goeker M."/>
        </authorList>
    </citation>
    <scope>NUCLEOTIDE SEQUENCE [LARGE SCALE GENOMIC DNA]</scope>
    <source>
        <strain evidence="1 2">DSM 5002</strain>
    </source>
</reference>
<proteinExistence type="predicted"/>
<sequence>MPLVLTSAPAREPVSVSEAKQYLRIDSAVEDPVVASLILAARLHIEGALDIAMVTQSWKLLLDRWPEDGRVEIPLGPLQSVDSVTVYGADDVAQAVPESSYLVDLSSLRPRLVRHAGAVWPMPGRPVNGIEIAVTAGYGDTPETVPQPIRQALLMLVAHWYEQREPVVLEEPDALPHGVADLLAPYRAVRL</sequence>
<organism evidence="1 2">
    <name type="scientific">Dichotomicrobium thermohalophilum</name>
    <dbReference type="NCBI Taxonomy" id="933063"/>
    <lineage>
        <taxon>Bacteria</taxon>
        <taxon>Pseudomonadati</taxon>
        <taxon>Pseudomonadota</taxon>
        <taxon>Alphaproteobacteria</taxon>
        <taxon>Hyphomicrobiales</taxon>
        <taxon>Hyphomicrobiaceae</taxon>
        <taxon>Dichotomicrobium</taxon>
    </lineage>
</organism>
<protein>
    <submittedName>
        <fullName evidence="1">Putative phiE125 gp8 family phage protein</fullName>
    </submittedName>
</protein>
<keyword evidence="2" id="KW-1185">Reference proteome</keyword>
<comment type="caution">
    <text evidence="1">The sequence shown here is derived from an EMBL/GenBank/DDBJ whole genome shotgun (WGS) entry which is preliminary data.</text>
</comment>
<dbReference type="CDD" id="cd08054">
    <property type="entry name" value="gp6"/>
    <property type="match status" value="1"/>
</dbReference>
<evidence type="ECO:0000313" key="2">
    <source>
        <dbReference type="Proteomes" id="UP000266273"/>
    </source>
</evidence>
<dbReference type="OrthoDB" id="7597216at2"/>
<dbReference type="NCBIfam" id="TIGR02215">
    <property type="entry name" value="phage_chp_gp8"/>
    <property type="match status" value="1"/>
</dbReference>